<dbReference type="InterPro" id="IPR012338">
    <property type="entry name" value="Beta-lactam/transpept-like"/>
</dbReference>
<dbReference type="STRING" id="930146.SAMN05192533_11114"/>
<dbReference type="CDD" id="cd06575">
    <property type="entry name" value="PASTA_Pbp2x-like_2"/>
    <property type="match status" value="1"/>
</dbReference>
<keyword evidence="8" id="KW-1133">Transmembrane helix</keyword>
<feature type="domain" description="PASTA" evidence="9">
    <location>
        <begin position="662"/>
        <end position="719"/>
    </location>
</feature>
<feature type="region of interest" description="Disordered" evidence="7">
    <location>
        <begin position="718"/>
        <end position="762"/>
    </location>
</feature>
<dbReference type="InterPro" id="IPR005543">
    <property type="entry name" value="PASTA_dom"/>
</dbReference>
<gene>
    <name evidence="10" type="ORF">SAMN05192533_11114</name>
</gene>
<dbReference type="InterPro" id="IPR050515">
    <property type="entry name" value="Beta-lactam/transpept"/>
</dbReference>
<dbReference type="Proteomes" id="UP000198553">
    <property type="component" value="Unassembled WGS sequence"/>
</dbReference>
<evidence type="ECO:0000313" key="10">
    <source>
        <dbReference type="EMBL" id="SEN29305.1"/>
    </source>
</evidence>
<evidence type="ECO:0000256" key="6">
    <source>
        <dbReference type="ARBA" id="ARBA00034000"/>
    </source>
</evidence>
<dbReference type="Pfam" id="PF00905">
    <property type="entry name" value="Transpeptidase"/>
    <property type="match status" value="1"/>
</dbReference>
<evidence type="ECO:0000313" key="11">
    <source>
        <dbReference type="Proteomes" id="UP000198553"/>
    </source>
</evidence>
<protein>
    <recommendedName>
        <fullName evidence="4">serine-type D-Ala-D-Ala carboxypeptidase</fullName>
        <ecNumber evidence="4">3.4.16.4</ecNumber>
    </recommendedName>
</protein>
<dbReference type="Gene3D" id="3.30.70.2110">
    <property type="match status" value="1"/>
</dbReference>
<dbReference type="AlphaFoldDB" id="A0A1H8FCN2"/>
<dbReference type="EMBL" id="FOBW01000011">
    <property type="protein sequence ID" value="SEN29305.1"/>
    <property type="molecule type" value="Genomic_DNA"/>
</dbReference>
<dbReference type="Pfam" id="PF03717">
    <property type="entry name" value="PBP_dimer"/>
    <property type="match status" value="1"/>
</dbReference>
<dbReference type="PANTHER" id="PTHR30627:SF26">
    <property type="entry name" value="PENICILLIN-BINDING PROTEIN 2B"/>
    <property type="match status" value="1"/>
</dbReference>
<dbReference type="UniPathway" id="UPA00219"/>
<organism evidence="10 11">
    <name type="scientific">Mesobacillus persicus</name>
    <dbReference type="NCBI Taxonomy" id="930146"/>
    <lineage>
        <taxon>Bacteria</taxon>
        <taxon>Bacillati</taxon>
        <taxon>Bacillota</taxon>
        <taxon>Bacilli</taxon>
        <taxon>Bacillales</taxon>
        <taxon>Bacillaceae</taxon>
        <taxon>Mesobacillus</taxon>
    </lineage>
</organism>
<feature type="compositionally biased region" description="Low complexity" evidence="7">
    <location>
        <begin position="745"/>
        <end position="754"/>
    </location>
</feature>
<dbReference type="Gene3D" id="3.90.1310.10">
    <property type="entry name" value="Penicillin-binding protein 2a (Domain 2)"/>
    <property type="match status" value="1"/>
</dbReference>
<evidence type="ECO:0000256" key="3">
    <source>
        <dbReference type="ARBA" id="ARBA00007171"/>
    </source>
</evidence>
<dbReference type="PANTHER" id="PTHR30627">
    <property type="entry name" value="PEPTIDOGLYCAN D,D-TRANSPEPTIDASE"/>
    <property type="match status" value="1"/>
</dbReference>
<dbReference type="PROSITE" id="PS51178">
    <property type="entry name" value="PASTA"/>
    <property type="match status" value="2"/>
</dbReference>
<reference evidence="11" key="1">
    <citation type="submission" date="2016-10" db="EMBL/GenBank/DDBJ databases">
        <authorList>
            <person name="Varghese N."/>
            <person name="Submissions S."/>
        </authorList>
    </citation>
    <scope>NUCLEOTIDE SEQUENCE [LARGE SCALE GENOMIC DNA]</scope>
    <source>
        <strain evidence="11">B48,IBRC-M 10115,DSM 25386,CECT 8001</strain>
    </source>
</reference>
<dbReference type="SMART" id="SM00740">
    <property type="entry name" value="PASTA"/>
    <property type="match status" value="2"/>
</dbReference>
<dbReference type="GO" id="GO:0009252">
    <property type="term" value="P:peptidoglycan biosynthetic process"/>
    <property type="evidence" value="ECO:0007669"/>
    <property type="project" value="UniProtKB-UniPathway"/>
</dbReference>
<dbReference type="InterPro" id="IPR036138">
    <property type="entry name" value="PBP_dimer_sf"/>
</dbReference>
<dbReference type="GO" id="GO:0005886">
    <property type="term" value="C:plasma membrane"/>
    <property type="evidence" value="ECO:0007669"/>
    <property type="project" value="TreeGrafter"/>
</dbReference>
<comment type="similarity">
    <text evidence="3">Belongs to the transpeptidase family.</text>
</comment>
<evidence type="ECO:0000256" key="7">
    <source>
        <dbReference type="SAM" id="MobiDB-lite"/>
    </source>
</evidence>
<dbReference type="RefSeq" id="WP_090747479.1">
    <property type="nucleotide sequence ID" value="NZ_FOBW01000011.1"/>
</dbReference>
<keyword evidence="8" id="KW-0812">Transmembrane</keyword>
<dbReference type="InterPro" id="IPR001460">
    <property type="entry name" value="PCN-bd_Tpept"/>
</dbReference>
<dbReference type="GO" id="GO:0008658">
    <property type="term" value="F:penicillin binding"/>
    <property type="evidence" value="ECO:0007669"/>
    <property type="project" value="InterPro"/>
</dbReference>
<evidence type="ECO:0000256" key="8">
    <source>
        <dbReference type="SAM" id="Phobius"/>
    </source>
</evidence>
<dbReference type="GO" id="GO:0009002">
    <property type="term" value="F:serine-type D-Ala-D-Ala carboxypeptidase activity"/>
    <property type="evidence" value="ECO:0007669"/>
    <property type="project" value="UniProtKB-EC"/>
</dbReference>
<dbReference type="FunFam" id="3.40.710.10:FF:000026">
    <property type="entry name" value="Penicillin-binding protein 1"/>
    <property type="match status" value="1"/>
</dbReference>
<accession>A0A1H8FCN2</accession>
<feature type="domain" description="PASTA" evidence="9">
    <location>
        <begin position="601"/>
        <end position="661"/>
    </location>
</feature>
<sequence length="762" mass="83892">MNKKQPNMNVGAAGLFFLFSLLFFILIYRFLSIQITGEAHGQALAARAQQKYANETVIEAVRGTIFDRNAEVIAEDASAYTLVAILDDTVTTNPEKPRHVDDPAKTAKVLAKYIEMDEEEIIERLTKDGAFQVEFGVAGRDISHQIKSELEKEELPGITFIKSSKRFYPNGIFSSHLIGFVEKREKENENGQTETIGQLGIEQSLNEELTGKNGSLEVESDLWGFLLPDGEKKVTPAKNGNDVYLTIDKKIQTFLEDAINRVDEEYKPKKIIALVADAKTGDILAMGQRPTFHPQTREGIAQSWHNEIIETTIEPGSTMKVFTLAAAVEENVFNPNETFESGSYRVTPKSVPIRDHNYGRGWGTISYLEGIQRSSNVAVAKLVNEKLGLDAYRNYLTSFGFDQPTGIDLPNEVVGKIQYQWPIEKITTSFGQGTTMTPIQLVTATTAIANDGKMMKPHVIDKILDSTTGEVVKQIEPEVVGTPISPETAKRVREILETTITDEDHGTGGNYKIDGYRVAGKTGTAQIPGSDGKYLTGHENFLFSFLGMAPTDNPELIVYVAVQQPQIDESTNGSIPVSMIFKPVMKSSLQYLNIQPSTIGKATSNEIPDVSGKNVQEAVVTLQEKGLNPVVVGKGTNVERQLPEAGMITLEGEKVLLKTSGDEVITPDMSEWSLRDTMKFAEIAELKLNKAGNGFVSKQNIKPGTAVAKGEYLIVELTPPLHQKEKEEEEEEMADSEEGDAENQNVEANSNTSSETEEVVTD</sequence>
<feature type="compositionally biased region" description="Acidic residues" evidence="7">
    <location>
        <begin position="727"/>
        <end position="741"/>
    </location>
</feature>
<dbReference type="GO" id="GO:0071555">
    <property type="term" value="P:cell wall organization"/>
    <property type="evidence" value="ECO:0007669"/>
    <property type="project" value="TreeGrafter"/>
</dbReference>
<dbReference type="Pfam" id="PF03793">
    <property type="entry name" value="PASTA"/>
    <property type="match status" value="2"/>
</dbReference>
<name>A0A1H8FCN2_9BACI</name>
<evidence type="ECO:0000259" key="9">
    <source>
        <dbReference type="PROSITE" id="PS51178"/>
    </source>
</evidence>
<dbReference type="Gene3D" id="2.20.70.70">
    <property type="match status" value="1"/>
</dbReference>
<dbReference type="CDD" id="cd06576">
    <property type="entry name" value="PASTA_Pbp2x-like_1"/>
    <property type="match status" value="1"/>
</dbReference>
<evidence type="ECO:0000256" key="4">
    <source>
        <dbReference type="ARBA" id="ARBA00012448"/>
    </source>
</evidence>
<dbReference type="OrthoDB" id="9804124at2"/>
<keyword evidence="11" id="KW-1185">Reference proteome</keyword>
<evidence type="ECO:0000256" key="5">
    <source>
        <dbReference type="ARBA" id="ARBA00023136"/>
    </source>
</evidence>
<comment type="subcellular location">
    <subcellularLocation>
        <location evidence="1">Membrane</location>
    </subcellularLocation>
</comment>
<evidence type="ECO:0000256" key="1">
    <source>
        <dbReference type="ARBA" id="ARBA00004370"/>
    </source>
</evidence>
<comment type="catalytic activity">
    <reaction evidence="6">
        <text>Preferential cleavage: (Ac)2-L-Lys-D-Ala-|-D-Ala. Also transpeptidation of peptidyl-alanyl moieties that are N-acyl substituents of D-alanine.</text>
        <dbReference type="EC" id="3.4.16.4"/>
    </reaction>
</comment>
<keyword evidence="5 8" id="KW-0472">Membrane</keyword>
<proteinExistence type="inferred from homology"/>
<feature type="transmembrane region" description="Helical" evidence="8">
    <location>
        <begin position="12"/>
        <end position="31"/>
    </location>
</feature>
<dbReference type="SUPFAM" id="SSF56519">
    <property type="entry name" value="Penicillin binding protein dimerisation domain"/>
    <property type="match status" value="1"/>
</dbReference>
<comment type="pathway">
    <text evidence="2">Cell wall biogenesis; peptidoglycan biosynthesis.</text>
</comment>
<dbReference type="SUPFAM" id="SSF56601">
    <property type="entry name" value="beta-lactamase/transpeptidase-like"/>
    <property type="match status" value="1"/>
</dbReference>
<dbReference type="SUPFAM" id="SSF54184">
    <property type="entry name" value="Penicillin-binding protein 2x (pbp-2x), c-terminal domain"/>
    <property type="match status" value="2"/>
</dbReference>
<dbReference type="InterPro" id="IPR005311">
    <property type="entry name" value="PBP_dimer"/>
</dbReference>
<dbReference type="EC" id="3.4.16.4" evidence="4"/>
<evidence type="ECO:0000256" key="2">
    <source>
        <dbReference type="ARBA" id="ARBA00004752"/>
    </source>
</evidence>
<dbReference type="Gene3D" id="3.40.710.10">
    <property type="entry name" value="DD-peptidase/beta-lactamase superfamily"/>
    <property type="match status" value="1"/>
</dbReference>